<dbReference type="SUPFAM" id="SSF48208">
    <property type="entry name" value="Six-hairpin glycosidases"/>
    <property type="match status" value="1"/>
</dbReference>
<keyword evidence="3" id="KW-0326">Glycosidase</keyword>
<feature type="signal peptide" evidence="4">
    <location>
        <begin position="1"/>
        <end position="40"/>
    </location>
</feature>
<reference evidence="6" key="1">
    <citation type="submission" date="2018-04" db="EMBL/GenBank/DDBJ databases">
        <authorList>
            <person name="Cornet L."/>
        </authorList>
    </citation>
    <scope>NUCLEOTIDE SEQUENCE [LARGE SCALE GENOMIC DNA]</scope>
</reference>
<organism evidence="5 6">
    <name type="scientific">Shackletoniella antarctica</name>
    <dbReference type="NCBI Taxonomy" id="268115"/>
    <lineage>
        <taxon>Bacteria</taxon>
        <taxon>Bacillati</taxon>
        <taxon>Cyanobacteriota</taxon>
        <taxon>Cyanophyceae</taxon>
        <taxon>Oculatellales</taxon>
        <taxon>Oculatellaceae</taxon>
        <taxon>Shackletoniella</taxon>
    </lineage>
</organism>
<dbReference type="InterPro" id="IPR012341">
    <property type="entry name" value="6hp_glycosidase-like_sf"/>
</dbReference>
<dbReference type="AlphaFoldDB" id="A0A2W4VWK8"/>
<sequence length="422" mass="47271">MIQLLRFRRSQKRLLFSVLPLVVVLTMAGASCTAPSVACACLDGGDAALALPVESTHNDQLLESWQAYRTRFIQADGRVIDREDSDRTVSEGQAYAMLRAVAINDPDTFKRTYAWAKENLIRLDAEGQPSDLLWAWKWGQRPDSSWGTLDANFATDADVDAATALIMAAERWNCPQYLDEARALLADIWADGTLELPDGSRHLIPGPAEAFRLEPAQIILNPSYFAPASFRLFAEVDPDRDWQSLIDSGYAMLDDLADFSTTGLPPDWVAYTPALGTYRQMPLDHPLQSRYSFDAFRVWWRVSQDAAWFNEPRAQAYLEARLPELIDRWQRDGRLPARLTLDGSAEASFEATAHYAMLYPALLRVDAAIAAEIFNQKLQPAYSDGFWDSDTAYYTQNLAWFGLLPLEVSPDRIAAAEGSCEP</sequence>
<evidence type="ECO:0000256" key="3">
    <source>
        <dbReference type="ARBA" id="ARBA00023295"/>
    </source>
</evidence>
<dbReference type="InterPro" id="IPR008928">
    <property type="entry name" value="6-hairpin_glycosidase_sf"/>
</dbReference>
<evidence type="ECO:0000313" key="5">
    <source>
        <dbReference type="EMBL" id="PZO36746.1"/>
    </source>
</evidence>
<dbReference type="GO" id="GO:0004553">
    <property type="term" value="F:hydrolase activity, hydrolyzing O-glycosyl compounds"/>
    <property type="evidence" value="ECO:0007669"/>
    <property type="project" value="InterPro"/>
</dbReference>
<comment type="similarity">
    <text evidence="1">Belongs to the glycosyl hydrolase 8 (cellulase D) family.</text>
</comment>
<accession>A0A2W4VWK8</accession>
<name>A0A2W4VWK8_9CYAN</name>
<evidence type="ECO:0000256" key="4">
    <source>
        <dbReference type="SAM" id="SignalP"/>
    </source>
</evidence>
<dbReference type="PRINTS" id="PR00735">
    <property type="entry name" value="GLHYDRLASE8"/>
</dbReference>
<dbReference type="Pfam" id="PF01270">
    <property type="entry name" value="Glyco_hydro_8"/>
    <property type="match status" value="1"/>
</dbReference>
<proteinExistence type="inferred from homology"/>
<dbReference type="Proteomes" id="UP000249081">
    <property type="component" value="Unassembled WGS sequence"/>
</dbReference>
<gene>
    <name evidence="5" type="ORF">DCF17_16855</name>
</gene>
<dbReference type="Gene3D" id="1.50.10.10">
    <property type="match status" value="1"/>
</dbReference>
<dbReference type="GO" id="GO:0005975">
    <property type="term" value="P:carbohydrate metabolic process"/>
    <property type="evidence" value="ECO:0007669"/>
    <property type="project" value="InterPro"/>
</dbReference>
<dbReference type="EMBL" id="QBMN01000135">
    <property type="protein sequence ID" value="PZO36746.1"/>
    <property type="molecule type" value="Genomic_DNA"/>
</dbReference>
<feature type="chain" id="PRO_5016051141" evidence="4">
    <location>
        <begin position="41"/>
        <end position="422"/>
    </location>
</feature>
<evidence type="ECO:0000256" key="1">
    <source>
        <dbReference type="ARBA" id="ARBA00009209"/>
    </source>
</evidence>
<reference evidence="5 6" key="2">
    <citation type="submission" date="2018-06" db="EMBL/GenBank/DDBJ databases">
        <title>Metagenomic assembly of (sub)arctic Cyanobacteria and their associated microbiome from non-axenic cultures.</title>
        <authorList>
            <person name="Baurain D."/>
        </authorList>
    </citation>
    <scope>NUCLEOTIDE SEQUENCE [LARGE SCALE GENOMIC DNA]</scope>
    <source>
        <strain evidence="5">ULC041bin1</strain>
    </source>
</reference>
<dbReference type="InterPro" id="IPR002037">
    <property type="entry name" value="Glyco_hydro_8"/>
</dbReference>
<keyword evidence="2 5" id="KW-0378">Hydrolase</keyword>
<evidence type="ECO:0000313" key="6">
    <source>
        <dbReference type="Proteomes" id="UP000249081"/>
    </source>
</evidence>
<evidence type="ECO:0000256" key="2">
    <source>
        <dbReference type="ARBA" id="ARBA00022801"/>
    </source>
</evidence>
<comment type="caution">
    <text evidence="5">The sequence shown here is derived from an EMBL/GenBank/DDBJ whole genome shotgun (WGS) entry which is preliminary data.</text>
</comment>
<protein>
    <submittedName>
        <fullName evidence="5">Glycosyl hydrolase</fullName>
    </submittedName>
</protein>
<dbReference type="PROSITE" id="PS51257">
    <property type="entry name" value="PROKAR_LIPOPROTEIN"/>
    <property type="match status" value="1"/>
</dbReference>
<keyword evidence="4" id="KW-0732">Signal</keyword>